<feature type="domain" description="PRD" evidence="5">
    <location>
        <begin position="305"/>
        <end position="413"/>
    </location>
</feature>
<comment type="caution">
    <text evidence="6">The sequence shown here is derived from an EMBL/GenBank/DDBJ whole genome shotgun (WGS) entry which is preliminary data.</text>
</comment>
<dbReference type="InterPro" id="IPR050661">
    <property type="entry name" value="BglG_antiterminators"/>
</dbReference>
<dbReference type="Pfam" id="PF08279">
    <property type="entry name" value="HTH_11"/>
    <property type="match status" value="1"/>
</dbReference>
<accession>A0ABU0E1Q9</accession>
<keyword evidence="1" id="KW-0677">Repeat</keyword>
<dbReference type="InterPro" id="IPR002178">
    <property type="entry name" value="PTS_EIIA_type-2_dom"/>
</dbReference>
<evidence type="ECO:0000256" key="2">
    <source>
        <dbReference type="ARBA" id="ARBA00023015"/>
    </source>
</evidence>
<keyword evidence="7" id="KW-1185">Reference proteome</keyword>
<dbReference type="InterPro" id="IPR011608">
    <property type="entry name" value="PRD"/>
</dbReference>
<reference evidence="6 7" key="1">
    <citation type="submission" date="2023-07" db="EMBL/GenBank/DDBJ databases">
        <title>Genomic Encyclopedia of Type Strains, Phase IV (KMG-IV): sequencing the most valuable type-strain genomes for metagenomic binning, comparative biology and taxonomic classification.</title>
        <authorList>
            <person name="Goeker M."/>
        </authorList>
    </citation>
    <scope>NUCLEOTIDE SEQUENCE [LARGE SCALE GENOMIC DNA]</scope>
    <source>
        <strain evidence="6 7">DSM 16784</strain>
    </source>
</reference>
<dbReference type="InterPro" id="IPR036634">
    <property type="entry name" value="PRD_sf"/>
</dbReference>
<proteinExistence type="predicted"/>
<dbReference type="InterPro" id="IPR016152">
    <property type="entry name" value="PTrfase/Anion_transptr"/>
</dbReference>
<gene>
    <name evidence="6" type="ORF">J2S15_001572</name>
</gene>
<dbReference type="Pfam" id="PF00874">
    <property type="entry name" value="PRD"/>
    <property type="match status" value="1"/>
</dbReference>
<dbReference type="PROSITE" id="PS00372">
    <property type="entry name" value="PTS_EIIA_TYPE_2_HIS"/>
    <property type="match status" value="1"/>
</dbReference>
<feature type="domain" description="PTS EIIA type-2" evidence="4">
    <location>
        <begin position="509"/>
        <end position="649"/>
    </location>
</feature>
<evidence type="ECO:0000256" key="3">
    <source>
        <dbReference type="ARBA" id="ARBA00023163"/>
    </source>
</evidence>
<dbReference type="CDD" id="cd00211">
    <property type="entry name" value="PTS_IIA_fru"/>
    <property type="match status" value="1"/>
</dbReference>
<dbReference type="Gene3D" id="1.10.1790.10">
    <property type="entry name" value="PRD domain"/>
    <property type="match status" value="1"/>
</dbReference>
<organism evidence="6 7">
    <name type="scientific">Breznakia pachnodae</name>
    <dbReference type="NCBI Taxonomy" id="265178"/>
    <lineage>
        <taxon>Bacteria</taxon>
        <taxon>Bacillati</taxon>
        <taxon>Bacillota</taxon>
        <taxon>Erysipelotrichia</taxon>
        <taxon>Erysipelotrichales</taxon>
        <taxon>Erysipelotrichaceae</taxon>
        <taxon>Breznakia</taxon>
    </lineage>
</organism>
<dbReference type="PROSITE" id="PS51372">
    <property type="entry name" value="PRD_2"/>
    <property type="match status" value="1"/>
</dbReference>
<name>A0ABU0E1Q9_9FIRM</name>
<dbReference type="PROSITE" id="PS51094">
    <property type="entry name" value="PTS_EIIA_TYPE_2"/>
    <property type="match status" value="1"/>
</dbReference>
<dbReference type="EMBL" id="JAUSUR010000002">
    <property type="protein sequence ID" value="MDQ0360827.1"/>
    <property type="molecule type" value="Genomic_DNA"/>
</dbReference>
<dbReference type="SUPFAM" id="SSF63520">
    <property type="entry name" value="PTS-regulatory domain, PRD"/>
    <property type="match status" value="1"/>
</dbReference>
<dbReference type="Pfam" id="PF00359">
    <property type="entry name" value="PTS_EIIA_2"/>
    <property type="match status" value="1"/>
</dbReference>
<evidence type="ECO:0000256" key="1">
    <source>
        <dbReference type="ARBA" id="ARBA00022737"/>
    </source>
</evidence>
<dbReference type="SUPFAM" id="SSF55804">
    <property type="entry name" value="Phoshotransferase/anion transport protein"/>
    <property type="match status" value="1"/>
</dbReference>
<evidence type="ECO:0000313" key="7">
    <source>
        <dbReference type="Proteomes" id="UP001230220"/>
    </source>
</evidence>
<dbReference type="PANTHER" id="PTHR30185">
    <property type="entry name" value="CRYPTIC BETA-GLUCOSIDE BGL OPERON ANTITERMINATOR"/>
    <property type="match status" value="1"/>
</dbReference>
<dbReference type="InterPro" id="IPR013196">
    <property type="entry name" value="HTH_11"/>
</dbReference>
<evidence type="ECO:0000259" key="4">
    <source>
        <dbReference type="PROSITE" id="PS51094"/>
    </source>
</evidence>
<keyword evidence="2" id="KW-0805">Transcription regulation</keyword>
<dbReference type="PANTHER" id="PTHR30185:SF18">
    <property type="entry name" value="TRANSCRIPTIONAL REGULATOR MTLR"/>
    <property type="match status" value="1"/>
</dbReference>
<sequence>MIDALTEKTIRVLLGSDTPVTSKHIANEIGMSVSSIKHNMDYIRKVIQSSGAVLNSVPGKGFWIDAEGSQKKDLEELINQNRDKSYSFAYRRNYILDVLFKHNSNYTIQIFADDLGVGRNIILKDLELIEKWLLYFDLQVIKTRNKGVRVEGGEFNIRQAIMYNNSSRLEEVELVHPRDDERLDYRIDQRFYNYYLEVYPKSDIYRIQELLCQVEKDTDFTYDDVSFVQLIEYITVSLLRVNDGNIIIEKNILNNCRITNKDYTAAKNLLDSEVGNLQLYLSIEVRCMAAQFVLHGSYDVATSLIKEEYYDEIARNFVERLKGIIVNKTLFINEGLISDIGLFFQKKKMQQSYQMITGNYFRRDIKKQLPSLYGIVLANILPIETKLNIKFTENDITYFVMLIDNAMEDTIYDLKTLLITSYDYNTSKYLENKIKRSIENISISKVINSEELQTINEQDYDLIITTTPVEIERALKISRRVGTPDFTLIEKKVKEIQIEKQEIIVRNYQLFSESLIVSKFSAKRKEDVIEKGCKLLMEQEYVSEGFEDKILQRENITPTSIGNGIAIPHGYRSYVLKSGVAVIRLDHPISWTDDDKVDIVFVIAIDFETQGEVHSFFAQFYELIDDHERVASIRSAKNKTEILEVIDDSGMIVHETS</sequence>
<keyword evidence="3" id="KW-0804">Transcription</keyword>
<protein>
    <submittedName>
        <fullName evidence="6">Lichenan operon transcriptional antiterminator</fullName>
    </submittedName>
</protein>
<evidence type="ECO:0000259" key="5">
    <source>
        <dbReference type="PROSITE" id="PS51372"/>
    </source>
</evidence>
<dbReference type="RefSeq" id="WP_307407020.1">
    <property type="nucleotide sequence ID" value="NZ_JAUSUR010000002.1"/>
</dbReference>
<evidence type="ECO:0000313" key="6">
    <source>
        <dbReference type="EMBL" id="MDQ0360827.1"/>
    </source>
</evidence>
<dbReference type="Gene3D" id="3.40.930.10">
    <property type="entry name" value="Mannitol-specific EII, Chain A"/>
    <property type="match status" value="1"/>
</dbReference>
<dbReference type="Proteomes" id="UP001230220">
    <property type="component" value="Unassembled WGS sequence"/>
</dbReference>